<sequence>MFTELQRHLPTGVNERNLRSDIRRCISPSPDAEFQNRKDFAFFFSNETEKNILCSGIIARRGVALRSAFELCHSSSLPVHAEARGTISPPPRTASSVQ</sequence>
<accession>A0A8X6T9J7</accession>
<dbReference type="AlphaFoldDB" id="A0A8X6T9J7"/>
<organism evidence="1 2">
    <name type="scientific">Nephila pilipes</name>
    <name type="common">Giant wood spider</name>
    <name type="synonym">Nephila maculata</name>
    <dbReference type="NCBI Taxonomy" id="299642"/>
    <lineage>
        <taxon>Eukaryota</taxon>
        <taxon>Metazoa</taxon>
        <taxon>Ecdysozoa</taxon>
        <taxon>Arthropoda</taxon>
        <taxon>Chelicerata</taxon>
        <taxon>Arachnida</taxon>
        <taxon>Araneae</taxon>
        <taxon>Araneomorphae</taxon>
        <taxon>Entelegynae</taxon>
        <taxon>Araneoidea</taxon>
        <taxon>Nephilidae</taxon>
        <taxon>Nephila</taxon>
    </lineage>
</organism>
<proteinExistence type="predicted"/>
<reference evidence="1" key="1">
    <citation type="submission" date="2020-08" db="EMBL/GenBank/DDBJ databases">
        <title>Multicomponent nature underlies the extraordinary mechanical properties of spider dragline silk.</title>
        <authorList>
            <person name="Kono N."/>
            <person name="Nakamura H."/>
            <person name="Mori M."/>
            <person name="Yoshida Y."/>
            <person name="Ohtoshi R."/>
            <person name="Malay A.D."/>
            <person name="Moran D.A.P."/>
            <person name="Tomita M."/>
            <person name="Numata K."/>
            <person name="Arakawa K."/>
        </authorList>
    </citation>
    <scope>NUCLEOTIDE SEQUENCE</scope>
</reference>
<evidence type="ECO:0000313" key="2">
    <source>
        <dbReference type="Proteomes" id="UP000887013"/>
    </source>
</evidence>
<gene>
    <name evidence="1" type="ORF">NPIL_47521</name>
</gene>
<name>A0A8X6T9J7_NEPPI</name>
<dbReference type="EMBL" id="BMAW01004083">
    <property type="protein sequence ID" value="GFS86922.1"/>
    <property type="molecule type" value="Genomic_DNA"/>
</dbReference>
<dbReference type="Proteomes" id="UP000887013">
    <property type="component" value="Unassembled WGS sequence"/>
</dbReference>
<evidence type="ECO:0000313" key="1">
    <source>
        <dbReference type="EMBL" id="GFS86922.1"/>
    </source>
</evidence>
<protein>
    <submittedName>
        <fullName evidence="1">Uncharacterized protein</fullName>
    </submittedName>
</protein>
<keyword evidence="2" id="KW-1185">Reference proteome</keyword>
<dbReference type="OrthoDB" id="10453343at2759"/>
<comment type="caution">
    <text evidence="1">The sequence shown here is derived from an EMBL/GenBank/DDBJ whole genome shotgun (WGS) entry which is preliminary data.</text>
</comment>